<evidence type="ECO:0000313" key="3">
    <source>
        <dbReference type="EMBL" id="GKT36724.1"/>
    </source>
</evidence>
<organism evidence="3 4">
    <name type="scientific">Aduncisulcus paluster</name>
    <dbReference type="NCBI Taxonomy" id="2918883"/>
    <lineage>
        <taxon>Eukaryota</taxon>
        <taxon>Metamonada</taxon>
        <taxon>Carpediemonas-like organisms</taxon>
        <taxon>Aduncisulcus</taxon>
    </lineage>
</organism>
<dbReference type="EMBL" id="BQXS01011287">
    <property type="protein sequence ID" value="GKT36724.1"/>
    <property type="molecule type" value="Genomic_DNA"/>
</dbReference>
<keyword evidence="2" id="KW-0804">Transcription</keyword>
<dbReference type="PRINTS" id="PR00685">
    <property type="entry name" value="TIFACTORIIB"/>
</dbReference>
<dbReference type="Gene3D" id="1.10.472.170">
    <property type="match status" value="1"/>
</dbReference>
<keyword evidence="1" id="KW-0805">Transcription regulation</keyword>
<reference evidence="3" key="1">
    <citation type="submission" date="2022-03" db="EMBL/GenBank/DDBJ databases">
        <title>Draft genome sequence of Aduncisulcus paluster, a free-living microaerophilic Fornicata.</title>
        <authorList>
            <person name="Yuyama I."/>
            <person name="Kume K."/>
            <person name="Tamura T."/>
            <person name="Inagaki Y."/>
            <person name="Hashimoto T."/>
        </authorList>
    </citation>
    <scope>NUCLEOTIDE SEQUENCE</scope>
    <source>
        <strain evidence="3">NY0171</strain>
    </source>
</reference>
<keyword evidence="4" id="KW-1185">Reference proteome</keyword>
<dbReference type="Proteomes" id="UP001057375">
    <property type="component" value="Unassembled WGS sequence"/>
</dbReference>
<sequence>MRFDKRTKKSHLEQCPRGCPPPLSTEISGGRRICSSCGAVIERNIIDESAEARQFASDGGDLAKDRQRSELTSNPFYTGSYVSGRMEYMTAESRGGGARTIIRSDAGKKSKHDLMIDRARDSIRLQCQRLRIHSKHVEITALSYFNTYLLALDESKTEEGKKTKRYPIDSKVPFYTAACLFRACILEREEIPKSFIISSLRDIQEKDLNKADNDLRKMCSIIPRGRIPPHRLVDRIVFQMKIDQQVSRVGVALCEQRGIQKVLSGKIGTAAAAIVLFLLDRIRKSVKGQDARRETICRLMGVTKPTVNNALKEMTPALTIGLDILPEDVGVFSISPSLKQIFCLCFSDRSP</sequence>
<gene>
    <name evidence="3" type="ORF">ADUPG1_009633</name>
</gene>
<evidence type="ECO:0000313" key="4">
    <source>
        <dbReference type="Proteomes" id="UP001057375"/>
    </source>
</evidence>
<dbReference type="SUPFAM" id="SSF57783">
    <property type="entry name" value="Zinc beta-ribbon"/>
    <property type="match status" value="1"/>
</dbReference>
<proteinExistence type="predicted"/>
<accession>A0ABQ5KWC9</accession>
<protein>
    <submittedName>
        <fullName evidence="3">Transcription factor TFIIB like protein</fullName>
    </submittedName>
</protein>
<evidence type="ECO:0000256" key="2">
    <source>
        <dbReference type="ARBA" id="ARBA00023163"/>
    </source>
</evidence>
<name>A0ABQ5KWC9_9EUKA</name>
<comment type="caution">
    <text evidence="3">The sequence shown here is derived from an EMBL/GenBank/DDBJ whole genome shotgun (WGS) entry which is preliminary data.</text>
</comment>
<evidence type="ECO:0000256" key="1">
    <source>
        <dbReference type="ARBA" id="ARBA00023015"/>
    </source>
</evidence>
<dbReference type="InterPro" id="IPR000812">
    <property type="entry name" value="TFIIB"/>
</dbReference>